<dbReference type="InterPro" id="IPR045619">
    <property type="entry name" value="DUF6443"/>
</dbReference>
<dbReference type="InterPro" id="IPR008964">
    <property type="entry name" value="Invasin/intimin_cell_adhesion"/>
</dbReference>
<feature type="domain" description="BIG2" evidence="1">
    <location>
        <begin position="417"/>
        <end position="448"/>
    </location>
</feature>
<dbReference type="InterPro" id="IPR050708">
    <property type="entry name" value="T6SS_VgrG/RHS"/>
</dbReference>
<dbReference type="Gene3D" id="2.60.40.1080">
    <property type="match status" value="1"/>
</dbReference>
<dbReference type="RefSeq" id="WP_209142570.1">
    <property type="nucleotide sequence ID" value="NZ_JAGHKO010000011.1"/>
</dbReference>
<dbReference type="Pfam" id="PF20041">
    <property type="entry name" value="DUF6443"/>
    <property type="match status" value="1"/>
</dbReference>
<feature type="domain" description="DUF6443" evidence="2">
    <location>
        <begin position="756"/>
        <end position="834"/>
    </location>
</feature>
<dbReference type="NCBIfam" id="TIGR03696">
    <property type="entry name" value="Rhs_assc_core"/>
    <property type="match status" value="1"/>
</dbReference>
<sequence>MKASAQWAINGQIDIKPGSKYIYTVTYNGSSNHPYCGEYHYEIRGGFYDDRTYLTNYDGNIDCSGGNNSFTSIDITWLSKTGEILLYDASWNLLTSLPVSQVGYELTGQANVTPGVSYKYSLSYNGPGNTTYCGNYSYYIVGGYFTNHPGSSLFKGNIPCSSLSAMDIDVTWTSNSGYLYWYNANSDKSAVFYANNYAAPLDAGTLSPYEAFSYIGDQAPLIMGSEAVGGGGPDCYYYFWEYSYDDVNWQWWDGGYGSTFQNWNVGALYQNMYLRRGVQDCENNIVYTPSVPFYVYDHVRSVTLSPATQAITAGTAAAQLRCTTDGGFPWPDYYWQSSTDNVNWTDINNPYGTVEFYDPGLVNSKMYYRAIMVNNADRMISNVAVVDVCPALPSITGSTICVKGSTLKLNNSLPGGNWESSNPAVAKVDGQGVVTGVAEGTATISYTITNACGTSRTQLGVNIVAVEPWMAILGKGIDDIPNTSIIPLLKNGSPVETQYDYTGDQSLAHTIKNVLALQVLEETNNFIPGDFTASVDLQIEYGHSSSSVCQPPQQLHLSVNYTKDTGAKYDALNYFMFENAEFTRVTVTNVQAPTTVNGVAFDTKQVLQLTNTLAATRYYQLADNKKPDLNIVVPAPGALLDALEVTWTVPANTGNNGIQLEWAWLEQGVEDEYKNSSNVVDPELLFKAGATRIDLAEGAAGGSYKVPLLYEGEGTLYMRARAVNVLPSGSRSDGPWSDAKTFSYGGHEKDLNWQVTTSYAEEGKRKSVIQYFDGTLRPRQTVTKDNTTSQTVVAETMYDMEGRPAVQVLPVPGINNIIAYTKNLNKFNNQPDNTNPADYFDFTTSTPFYATTPMDDTKEGAAKYYSDKNLNLTAIDQNIPAANGYPYSVTRYMPDGTGRVMRQSAPGDAHKMGSGHETLYFYSTPEQDELDALFGTEVGYKSHYFKNMVQDANGQMNVSYLDMQGRTIATALAGESTQQALSSNVNNPFEENTRNLLSKETNLLKGNSIELVKSMLVPTSTNYKFAYKLNKQTITLPICVGGTVTYDCKFDWEIAIVDETGERSSYGKSFTAVTDIDWSDTYKLPVGSWNVRKTLTINQAWLQSLLAEYGADGKGVCSTLEQLISTISKDDKDNSDCSAEPVELTSSECIAKLGDFETYKKNYAASIDVAAIDLTPAQISDIKTQYDEAVAFCTSLDPEISNTLVSIRKQMLADMVPFTGQYADPERSGYIYDRYNILAQSGGLSQQPYYRYPQNESPADNNYYNDYGSVDASISAADLKKMTQDDFEQSFKSSWAGALLKHHPEYNKLIFAENKLRDAYDFIDKLQFNTIARDPIPDDPFFKMAGQADKGNIVANYIYPKTSGYRLWQLAYGDAFGCKTLMDPYQKNACYSGMPTEFRGTGSNVYNGVANVTLTAAIQSQAWTVYKGLYLQVRNEMVNDYINAEGRGDENEILINENYRLYFPRNLSEAARSNAKASITDEWKGMIPDADGNFPNIDFAGAAASYGHPCDTYINAWRQTLLKCPQLADNPEKEAILSTITTRMLEVCRNGTDGANPYGAASVAPAYSGNANTSFEQVILDVFHEKGITVNEYCHPYGIELPNLHGMNPPVAKQLISTVEPCTCTQWNKLLQEISAANPSASSLNVINDYLTSTNRETITPELYAGLLKCGQSFQLCPPNTDPGPCEICRPDASIPLPGCVTITSIPLLSPQPLPAFLVCGFDKDIPKCYNCDVFVALQASFKTLFGKDPVMTGSVPDDMVVWNNLFAKYVNYKTGLQHDWVYYSDEFNAKKCPIGGIISGETNGNLLICRDDKPLNDATVDNPPGPCDGVTSGSKLKAKILYEYLRQQAIDGFRAAYLEKCLAATETFTVNYQPKEYHYTLYYYDRAGNLVKTIPPKGVQPNYTKSFLDGVMAEREKMKNGLSYTERTPDHILDTRYIYNSLDKVVLEKTPDAGISQFWYDQLGRPAAAQNAKQALAGNVYNYTKYDDFGRIVQTSQLTSPTLLTDATSKNKGALDIWYNNNSAYSSQKQVVQTVYDQGYKVLDNYVLNQENLRNRVAYTRVWNNIGDPYCASATYYTYDVHGNVDALVQDFGNIGGVPNFMNQNSNRFKKIVYDYDLISGKVNQVNYQPGEYDAYYHRYQYDDENRITDVYSGRDEVMLNYFREKEAHYDYYKHGLLASTKLGQLMVQKQDYAYTVNGWIKGVNPAFGGTLANGINTTEITPVTQDAYGFSLHYFDNDYHPIGYAAQNNSILKQLGSGAVPLYNGNIAAMAVNIPKLGASNVYNYHYDQLNRIVAMDAYSGLNIATGSFDPNTQLNDYKERISYDPNGNILSYLRNSYGTTPSMDDLTYHYTLGTNKLHKVVDLAPDASATNYSKYNDIKQGQVDDNYKYDVIGNLTEDNVEGITNITWDSYGKMTSLTKAGVTTTFSYDPAGNRILKVTPSGSTAYVRDNDGNVLSVYTKTNSGSLIQSELHLYGSKRLGIVTTHSKQDDLIVLDCGFKSGIQRTFTRGEKLFELNNHLGNVLVTVTDKRIAHPQAGGTLIDHYEADIVNANDYYPFGMLMPGRRYITKNSNNYRYGFNGKENDNEVKGEGNQQDYGMRVYDPRIGKFLSVDPLTKDYPWYTPYQFAGNTPIWATDLDGAEPNPINLIYDAIHRDFVPNTTKNFIITAATNGFFKMESKANPIARLGRVYEDAVLRSMGATKNTKVYKPALTSPQGVIPDVVVNSILNRLDPSNNKNTQKIIFKDATFTDAKFKGTLPLTPAFNPEQIKIMINILSEQKGGWVNSKWDPNLKASDYGMARLLIVMPSSGILGADLIEYATSKNVKLFQRFTEQDKADPSRIRVGSSMTPVNTVKTEQSITLPVVAPGQSVEVNWNTK</sequence>
<evidence type="ECO:0000259" key="2">
    <source>
        <dbReference type="Pfam" id="PF20041"/>
    </source>
</evidence>
<dbReference type="SUPFAM" id="SSF49373">
    <property type="entry name" value="Invasin/intimin cell-adhesion fragments"/>
    <property type="match status" value="1"/>
</dbReference>
<dbReference type="PANTHER" id="PTHR32305">
    <property type="match status" value="1"/>
</dbReference>
<dbReference type="Proteomes" id="UP000677244">
    <property type="component" value="Unassembled WGS sequence"/>
</dbReference>
<organism evidence="3 4">
    <name type="scientific">Niastella soli</name>
    <dbReference type="NCBI Taxonomy" id="2821487"/>
    <lineage>
        <taxon>Bacteria</taxon>
        <taxon>Pseudomonadati</taxon>
        <taxon>Bacteroidota</taxon>
        <taxon>Chitinophagia</taxon>
        <taxon>Chitinophagales</taxon>
        <taxon>Chitinophagaceae</taxon>
        <taxon>Niastella</taxon>
    </lineage>
</organism>
<protein>
    <submittedName>
        <fullName evidence="3">Ig-like domain-containing protein</fullName>
    </submittedName>
</protein>
<comment type="caution">
    <text evidence="3">The sequence shown here is derived from an EMBL/GenBank/DDBJ whole genome shotgun (WGS) entry which is preliminary data.</text>
</comment>
<accession>A0ABS3Z240</accession>
<name>A0ABS3Z240_9BACT</name>
<evidence type="ECO:0000259" key="1">
    <source>
        <dbReference type="Pfam" id="PF02368"/>
    </source>
</evidence>
<dbReference type="Pfam" id="PF02368">
    <property type="entry name" value="Big_2"/>
    <property type="match status" value="1"/>
</dbReference>
<dbReference type="PANTHER" id="PTHR32305:SF15">
    <property type="entry name" value="PROTEIN RHSA-RELATED"/>
    <property type="match status" value="1"/>
</dbReference>
<keyword evidence="4" id="KW-1185">Reference proteome</keyword>
<dbReference type="InterPro" id="IPR003343">
    <property type="entry name" value="Big_2"/>
</dbReference>
<dbReference type="Gene3D" id="2.180.10.10">
    <property type="entry name" value="RHS repeat-associated core"/>
    <property type="match status" value="1"/>
</dbReference>
<proteinExistence type="predicted"/>
<reference evidence="3 4" key="1">
    <citation type="submission" date="2021-03" db="EMBL/GenBank/DDBJ databases">
        <title>Assistant Professor.</title>
        <authorList>
            <person name="Huq M.A."/>
        </authorList>
    </citation>
    <scope>NUCLEOTIDE SEQUENCE [LARGE SCALE GENOMIC DNA]</scope>
    <source>
        <strain evidence="3 4">MAH-29</strain>
    </source>
</reference>
<dbReference type="InterPro" id="IPR022385">
    <property type="entry name" value="Rhs_assc_core"/>
</dbReference>
<evidence type="ECO:0000313" key="3">
    <source>
        <dbReference type="EMBL" id="MBO9204218.1"/>
    </source>
</evidence>
<evidence type="ECO:0000313" key="4">
    <source>
        <dbReference type="Proteomes" id="UP000677244"/>
    </source>
</evidence>
<gene>
    <name evidence="3" type="ORF">J7I42_28280</name>
</gene>
<dbReference type="EMBL" id="JAGHKO010000011">
    <property type="protein sequence ID" value="MBO9204218.1"/>
    <property type="molecule type" value="Genomic_DNA"/>
</dbReference>